<dbReference type="Pfam" id="PF23603">
    <property type="entry name" value="Ubiquitin_TPR1"/>
    <property type="match status" value="1"/>
</dbReference>
<protein>
    <recommendedName>
        <fullName evidence="2">Telomere repeat-binding protein 1-6-like ubiquitin-like domain-containing protein</fullName>
    </recommendedName>
</protein>
<evidence type="ECO:0000259" key="2">
    <source>
        <dbReference type="Pfam" id="PF23603"/>
    </source>
</evidence>
<name>A0A7J7P6F3_9MAGN</name>
<dbReference type="Proteomes" id="UP000541444">
    <property type="component" value="Unassembled WGS sequence"/>
</dbReference>
<evidence type="ECO:0000256" key="1">
    <source>
        <dbReference type="SAM" id="MobiDB-lite"/>
    </source>
</evidence>
<reference evidence="3 4" key="1">
    <citation type="journal article" date="2020" name="IScience">
        <title>Genome Sequencing of the Endangered Kingdonia uniflora (Circaeasteraceae, Ranunculales) Reveals Potential Mechanisms of Evolutionary Specialization.</title>
        <authorList>
            <person name="Sun Y."/>
            <person name="Deng T."/>
            <person name="Zhang A."/>
            <person name="Moore M.J."/>
            <person name="Landis J.B."/>
            <person name="Lin N."/>
            <person name="Zhang H."/>
            <person name="Zhang X."/>
            <person name="Huang J."/>
            <person name="Zhang X."/>
            <person name="Sun H."/>
            <person name="Wang H."/>
        </authorList>
    </citation>
    <scope>NUCLEOTIDE SEQUENCE [LARGE SCALE GENOMIC DNA]</scope>
    <source>
        <strain evidence="3">TB1705</strain>
        <tissue evidence="3">Leaf</tissue>
    </source>
</reference>
<dbReference type="InterPro" id="IPR057625">
    <property type="entry name" value="TPR1-6-like_ubiquitin"/>
</dbReference>
<sequence length="92" mass="10488">MLSGDSEPPRLHVEFSPSPPSNLFKSRKKAREVNINRTRLPKLSIEIPETTTFAVKLRIKSFRVPELTIEIPKTATVAFLKDSSRSCDDYAW</sequence>
<evidence type="ECO:0000313" key="4">
    <source>
        <dbReference type="Proteomes" id="UP000541444"/>
    </source>
</evidence>
<dbReference type="EMBL" id="JACGCM010000250">
    <property type="protein sequence ID" value="KAF6174714.1"/>
    <property type="molecule type" value="Genomic_DNA"/>
</dbReference>
<dbReference type="AlphaFoldDB" id="A0A7J7P6F3"/>
<dbReference type="OrthoDB" id="1749443at2759"/>
<feature type="domain" description="Telomere repeat-binding protein 1-6-like ubiquitin-like" evidence="2">
    <location>
        <begin position="55"/>
        <end position="82"/>
    </location>
</feature>
<accession>A0A7J7P6F3</accession>
<comment type="caution">
    <text evidence="3">The sequence shown here is derived from an EMBL/GenBank/DDBJ whole genome shotgun (WGS) entry which is preliminary data.</text>
</comment>
<evidence type="ECO:0000313" key="3">
    <source>
        <dbReference type="EMBL" id="KAF6174714.1"/>
    </source>
</evidence>
<organism evidence="3 4">
    <name type="scientific">Kingdonia uniflora</name>
    <dbReference type="NCBI Taxonomy" id="39325"/>
    <lineage>
        <taxon>Eukaryota</taxon>
        <taxon>Viridiplantae</taxon>
        <taxon>Streptophyta</taxon>
        <taxon>Embryophyta</taxon>
        <taxon>Tracheophyta</taxon>
        <taxon>Spermatophyta</taxon>
        <taxon>Magnoliopsida</taxon>
        <taxon>Ranunculales</taxon>
        <taxon>Circaeasteraceae</taxon>
        <taxon>Kingdonia</taxon>
    </lineage>
</organism>
<feature type="region of interest" description="Disordered" evidence="1">
    <location>
        <begin position="1"/>
        <end position="28"/>
    </location>
</feature>
<proteinExistence type="predicted"/>
<gene>
    <name evidence="3" type="ORF">GIB67_008769</name>
</gene>
<keyword evidence="4" id="KW-1185">Reference proteome</keyword>